<name>A0A928VRP7_9CYAN</name>
<keyword evidence="1" id="KW-0812">Transmembrane</keyword>
<sequence>MATTIELKAGEKLTIFRRNFSSVPVEYRFEASSLDGSEPSGAIEICGSNWIFPKPPLVQPLQTINVAQAGMWDTFFRVDVTAHEAVILMLPKRRGQIDQRVILLAVVALVIILALVIFLVTQ</sequence>
<gene>
    <name evidence="2" type="ORF">IQ266_22650</name>
</gene>
<evidence type="ECO:0000256" key="1">
    <source>
        <dbReference type="SAM" id="Phobius"/>
    </source>
</evidence>
<proteinExistence type="predicted"/>
<feature type="transmembrane region" description="Helical" evidence="1">
    <location>
        <begin position="101"/>
        <end position="120"/>
    </location>
</feature>
<accession>A0A928VRP7</accession>
<dbReference type="RefSeq" id="WP_264327360.1">
    <property type="nucleotide sequence ID" value="NZ_JADEXQ010000110.1"/>
</dbReference>
<keyword evidence="1" id="KW-1133">Transmembrane helix</keyword>
<evidence type="ECO:0000313" key="2">
    <source>
        <dbReference type="EMBL" id="MBE9032543.1"/>
    </source>
</evidence>
<organism evidence="2 3">
    <name type="scientific">Romeriopsis navalis LEGE 11480</name>
    <dbReference type="NCBI Taxonomy" id="2777977"/>
    <lineage>
        <taxon>Bacteria</taxon>
        <taxon>Bacillati</taxon>
        <taxon>Cyanobacteriota</taxon>
        <taxon>Cyanophyceae</taxon>
        <taxon>Leptolyngbyales</taxon>
        <taxon>Leptolyngbyaceae</taxon>
        <taxon>Romeriopsis</taxon>
        <taxon>Romeriopsis navalis</taxon>
    </lineage>
</organism>
<dbReference type="AlphaFoldDB" id="A0A928VRP7"/>
<dbReference type="EMBL" id="JADEXQ010000110">
    <property type="protein sequence ID" value="MBE9032543.1"/>
    <property type="molecule type" value="Genomic_DNA"/>
</dbReference>
<keyword evidence="1" id="KW-0472">Membrane</keyword>
<reference evidence="2" key="1">
    <citation type="submission" date="2020-10" db="EMBL/GenBank/DDBJ databases">
        <authorList>
            <person name="Castelo-Branco R."/>
            <person name="Eusebio N."/>
            <person name="Adriana R."/>
            <person name="Vieira A."/>
            <person name="Brugerolle De Fraissinette N."/>
            <person name="Rezende De Castro R."/>
            <person name="Schneider M.P."/>
            <person name="Vasconcelos V."/>
            <person name="Leao P.N."/>
        </authorList>
    </citation>
    <scope>NUCLEOTIDE SEQUENCE</scope>
    <source>
        <strain evidence="2">LEGE 11480</strain>
    </source>
</reference>
<evidence type="ECO:0000313" key="3">
    <source>
        <dbReference type="Proteomes" id="UP000625316"/>
    </source>
</evidence>
<protein>
    <submittedName>
        <fullName evidence="2">Uncharacterized protein</fullName>
    </submittedName>
</protein>
<dbReference type="Proteomes" id="UP000625316">
    <property type="component" value="Unassembled WGS sequence"/>
</dbReference>
<comment type="caution">
    <text evidence="2">The sequence shown here is derived from an EMBL/GenBank/DDBJ whole genome shotgun (WGS) entry which is preliminary data.</text>
</comment>
<keyword evidence="3" id="KW-1185">Reference proteome</keyword>